<feature type="compositionally biased region" description="Low complexity" evidence="1">
    <location>
        <begin position="547"/>
        <end position="560"/>
    </location>
</feature>
<keyword evidence="2" id="KW-0472">Membrane</keyword>
<feature type="region of interest" description="Disordered" evidence="1">
    <location>
        <begin position="596"/>
        <end position="631"/>
    </location>
</feature>
<evidence type="ECO:0000313" key="3">
    <source>
        <dbReference type="EMBL" id="ROT66309.1"/>
    </source>
</evidence>
<feature type="compositionally biased region" description="Low complexity" evidence="1">
    <location>
        <begin position="596"/>
        <end position="605"/>
    </location>
</feature>
<comment type="caution">
    <text evidence="3">The sequence shown here is derived from an EMBL/GenBank/DDBJ whole genome shotgun (WGS) entry which is preliminary data.</text>
</comment>
<feature type="transmembrane region" description="Helical" evidence="2">
    <location>
        <begin position="69"/>
        <end position="86"/>
    </location>
</feature>
<dbReference type="AlphaFoldDB" id="A0A3R7NTI6"/>
<proteinExistence type="predicted"/>
<feature type="compositionally biased region" description="Pro residues" evidence="1">
    <location>
        <begin position="606"/>
        <end position="615"/>
    </location>
</feature>
<evidence type="ECO:0000256" key="1">
    <source>
        <dbReference type="SAM" id="MobiDB-lite"/>
    </source>
</evidence>
<accession>A0A3R7NTI6</accession>
<feature type="compositionally biased region" description="Pro residues" evidence="1">
    <location>
        <begin position="561"/>
        <end position="570"/>
    </location>
</feature>
<name>A0A3R7NTI6_PENVA</name>
<reference evidence="3 4" key="2">
    <citation type="submission" date="2019-01" db="EMBL/GenBank/DDBJ databases">
        <title>The decoding of complex shrimp genome reveals the adaptation for benthos swimmer, frequently molting mechanism and breeding impact on genome.</title>
        <authorList>
            <person name="Sun Y."/>
            <person name="Gao Y."/>
            <person name="Yu Y."/>
        </authorList>
    </citation>
    <scope>NUCLEOTIDE SEQUENCE [LARGE SCALE GENOMIC DNA]</scope>
    <source>
        <tissue evidence="3">Muscle</tissue>
    </source>
</reference>
<gene>
    <name evidence="3" type="ORF">C7M84_015679</name>
</gene>
<keyword evidence="2" id="KW-0812">Transmembrane</keyword>
<keyword evidence="4" id="KW-1185">Reference proteome</keyword>
<protein>
    <submittedName>
        <fullName evidence="3">Uncharacterized protein</fullName>
    </submittedName>
</protein>
<dbReference type="Proteomes" id="UP000283509">
    <property type="component" value="Unassembled WGS sequence"/>
</dbReference>
<feature type="transmembrane region" description="Helical" evidence="2">
    <location>
        <begin position="130"/>
        <end position="150"/>
    </location>
</feature>
<keyword evidence="2" id="KW-1133">Transmembrane helix</keyword>
<organism evidence="3 4">
    <name type="scientific">Penaeus vannamei</name>
    <name type="common">Whiteleg shrimp</name>
    <name type="synonym">Litopenaeus vannamei</name>
    <dbReference type="NCBI Taxonomy" id="6689"/>
    <lineage>
        <taxon>Eukaryota</taxon>
        <taxon>Metazoa</taxon>
        <taxon>Ecdysozoa</taxon>
        <taxon>Arthropoda</taxon>
        <taxon>Crustacea</taxon>
        <taxon>Multicrustacea</taxon>
        <taxon>Malacostraca</taxon>
        <taxon>Eumalacostraca</taxon>
        <taxon>Eucarida</taxon>
        <taxon>Decapoda</taxon>
        <taxon>Dendrobranchiata</taxon>
        <taxon>Penaeoidea</taxon>
        <taxon>Penaeidae</taxon>
        <taxon>Penaeus</taxon>
    </lineage>
</organism>
<feature type="transmembrane region" description="Helical" evidence="2">
    <location>
        <begin position="39"/>
        <end position="62"/>
    </location>
</feature>
<dbReference type="EMBL" id="QCYY01002960">
    <property type="protein sequence ID" value="ROT66309.1"/>
    <property type="molecule type" value="Genomic_DNA"/>
</dbReference>
<feature type="transmembrane region" description="Helical" evidence="2">
    <location>
        <begin position="12"/>
        <end position="33"/>
    </location>
</feature>
<dbReference type="STRING" id="6689.A0A3R7NTI6"/>
<feature type="transmembrane region" description="Helical" evidence="2">
    <location>
        <begin position="170"/>
        <end position="189"/>
    </location>
</feature>
<dbReference type="PRINTS" id="PR01217">
    <property type="entry name" value="PRICHEXTENSN"/>
</dbReference>
<evidence type="ECO:0000313" key="4">
    <source>
        <dbReference type="Proteomes" id="UP000283509"/>
    </source>
</evidence>
<reference evidence="3 4" key="1">
    <citation type="submission" date="2018-04" db="EMBL/GenBank/DDBJ databases">
        <authorList>
            <person name="Zhang X."/>
            <person name="Yuan J."/>
            <person name="Li F."/>
            <person name="Xiang J."/>
        </authorList>
    </citation>
    <scope>NUCLEOTIDE SEQUENCE [LARGE SCALE GENOMIC DNA]</scope>
    <source>
        <tissue evidence="3">Muscle</tissue>
    </source>
</reference>
<feature type="compositionally biased region" description="Pro residues" evidence="1">
    <location>
        <begin position="495"/>
        <end position="546"/>
    </location>
</feature>
<feature type="transmembrane region" description="Helical" evidence="2">
    <location>
        <begin position="98"/>
        <end position="118"/>
    </location>
</feature>
<feature type="region of interest" description="Disordered" evidence="1">
    <location>
        <begin position="495"/>
        <end position="573"/>
    </location>
</feature>
<feature type="transmembrane region" description="Helical" evidence="2">
    <location>
        <begin position="331"/>
        <end position="349"/>
    </location>
</feature>
<evidence type="ECO:0000256" key="2">
    <source>
        <dbReference type="SAM" id="Phobius"/>
    </source>
</evidence>
<sequence>MCVHDDTCLCSALESVTASIALLLFSFALGSVIRSPVLFFFLLFVTFPLVLHHISSCPFALGSVIRSRVLFFFLLFVTFPLVLFRISFCPLSLSAPSFALSALFFFLFVVVTFPLVLLRSRLRHSLSCSFFSFSCSSLSLLSSIIFLIFHHFPSSFITFSSCPPFALAPTTPLLCFFFLPFFVTSLLVLHHTSLFSITFLPPPSNFFLVLPSDSPIYPHNPSQSPPFATTVLSPHFHSTLTVVSSPSHATVAPPFHPAFISLSRPPFSSPHSSPSFFWQLLRLLAFISSSSLSFPSSSPGQTQLPSTLLANSFLHELIISLLLLPRCFFRLSLPFILYFSPSITLLLSLSRPASIPSIFYLPLVPCRSSSSAPLLLPRSSPDSHSHRYPHFLSSSSSLPISPSSLPPLTPQYLTCLPSSHPPPPPHPLSPSCSLPHHPPFSPHSARRLTLTLSPLFQHSFPYTLSPLSSPSTLSPLTFSSFPPFPLASSLQPLPPRPLPLPSPPLSHFPSPPSSPLPSTPTPPLTLLPSSSPPLLSPSAPPPPSPPSHFSSFSSSSSLQPLPSPPSPSHFPPFLLSSSPPRFSPLPLPLPPSHFSPPFLLSSSLQPPSPLPPSPPHTLFLCRVGTSGRRQT</sequence>